<sequence>MEKRSVPVTVVVPSRNEAANIEKCLRSLEPAQRVLVVDSQSTDGTPELAQRLGAEVVTFVYQGGYPKKRQWVLDHGDIKTDWVLLVDADEIVTHELWLEISYRVRYPGRYVAFAAKKEFHFLGKRFRFGGFSFQAVVLFRRGKARFERLLEDDPSGMDVEVHERLVVDGMVGRLLVPLVHDDWKGLDAYVERHLRYAAWEAKVRQRYRQSGQYGLERIKPNVMGNCQEVRRFWKLVAIRLPGEPLWWFVYHYLFRLGILEGKAGLLACLLRAFYILIVHGKLYEWSLGGNVQRDRVGKEELSVAAVEEKIGSR</sequence>
<evidence type="ECO:0000313" key="3">
    <source>
        <dbReference type="EMBL" id="CAF0694417.1"/>
    </source>
</evidence>
<dbReference type="InterPro" id="IPR001173">
    <property type="entry name" value="Glyco_trans_2-like"/>
</dbReference>
<dbReference type="EMBL" id="CAJNOB010000008">
    <property type="protein sequence ID" value="CAF0694417.1"/>
    <property type="molecule type" value="Genomic_DNA"/>
</dbReference>
<dbReference type="PANTHER" id="PTHR43630">
    <property type="entry name" value="POLY-BETA-1,6-N-ACETYL-D-GLUCOSAMINE SYNTHASE"/>
    <property type="match status" value="1"/>
</dbReference>
<dbReference type="RefSeq" id="WP_174583001.1">
    <property type="nucleotide sequence ID" value="NZ_CAJNOB010000008.1"/>
</dbReference>
<proteinExistence type="inferred from homology"/>
<dbReference type="AlphaFoldDB" id="A0A8J2FNA1"/>
<dbReference type="Proteomes" id="UP000663859">
    <property type="component" value="Unassembled WGS sequence"/>
</dbReference>
<evidence type="ECO:0000256" key="1">
    <source>
        <dbReference type="ARBA" id="ARBA00038494"/>
    </source>
</evidence>
<reference evidence="3" key="1">
    <citation type="submission" date="2021-02" db="EMBL/GenBank/DDBJ databases">
        <authorList>
            <person name="Cremers G."/>
            <person name="Picone N."/>
        </authorList>
    </citation>
    <scope>NUCLEOTIDE SEQUENCE</scope>
    <source>
        <strain evidence="3">PQ17</strain>
    </source>
</reference>
<keyword evidence="3" id="KW-0808">Transferase</keyword>
<evidence type="ECO:0000259" key="2">
    <source>
        <dbReference type="Pfam" id="PF00535"/>
    </source>
</evidence>
<comment type="caution">
    <text evidence="3">The sequence shown here is derived from an EMBL/GenBank/DDBJ whole genome shotgun (WGS) entry which is preliminary data.</text>
</comment>
<protein>
    <submittedName>
        <fullName evidence="3">Glycosyl transferase family 2</fullName>
    </submittedName>
</protein>
<feature type="domain" description="Glycosyltransferase 2-like" evidence="2">
    <location>
        <begin position="9"/>
        <end position="99"/>
    </location>
</feature>
<dbReference type="SUPFAM" id="SSF53448">
    <property type="entry name" value="Nucleotide-diphospho-sugar transferases"/>
    <property type="match status" value="1"/>
</dbReference>
<gene>
    <name evidence="3" type="ORF">MPNT_160046</name>
</gene>
<dbReference type="Gene3D" id="3.90.550.10">
    <property type="entry name" value="Spore Coat Polysaccharide Biosynthesis Protein SpsA, Chain A"/>
    <property type="match status" value="1"/>
</dbReference>
<dbReference type="GO" id="GO:0016740">
    <property type="term" value="F:transferase activity"/>
    <property type="evidence" value="ECO:0007669"/>
    <property type="project" value="UniProtKB-KW"/>
</dbReference>
<accession>A0A8J2FNA1</accession>
<name>A0A8J2FNA1_9BACT</name>
<dbReference type="CDD" id="cd02511">
    <property type="entry name" value="Beta4Glucosyltransferase"/>
    <property type="match status" value="1"/>
</dbReference>
<comment type="similarity">
    <text evidence="1">Belongs to the glycosyltransferase 2 family. WaaE/KdtX subfamily.</text>
</comment>
<evidence type="ECO:0000313" key="4">
    <source>
        <dbReference type="Proteomes" id="UP000663859"/>
    </source>
</evidence>
<dbReference type="Pfam" id="PF00535">
    <property type="entry name" value="Glycos_transf_2"/>
    <property type="match status" value="1"/>
</dbReference>
<dbReference type="InterPro" id="IPR029044">
    <property type="entry name" value="Nucleotide-diphossugar_trans"/>
</dbReference>
<keyword evidence="4" id="KW-1185">Reference proteome</keyword>
<dbReference type="PANTHER" id="PTHR43630:SF2">
    <property type="entry name" value="GLYCOSYLTRANSFERASE"/>
    <property type="match status" value="1"/>
</dbReference>
<organism evidence="3 4">
    <name type="scientific">Candidatus Methylacidithermus pantelleriae</name>
    <dbReference type="NCBI Taxonomy" id="2744239"/>
    <lineage>
        <taxon>Bacteria</taxon>
        <taxon>Pseudomonadati</taxon>
        <taxon>Verrucomicrobiota</taxon>
        <taxon>Methylacidiphilae</taxon>
        <taxon>Methylacidiphilales</taxon>
        <taxon>Methylacidiphilaceae</taxon>
        <taxon>Candidatus Methylacidithermus</taxon>
    </lineage>
</organism>